<dbReference type="PROSITE" id="PS50404">
    <property type="entry name" value="GST_NTER"/>
    <property type="match status" value="1"/>
</dbReference>
<dbReference type="InterPro" id="IPR000868">
    <property type="entry name" value="Isochorismatase-like_dom"/>
</dbReference>
<dbReference type="Gene3D" id="3.40.30.10">
    <property type="entry name" value="Glutaredoxin"/>
    <property type="match status" value="1"/>
</dbReference>
<dbReference type="InterPro" id="IPR037151">
    <property type="entry name" value="AlkB-like_sf"/>
</dbReference>
<dbReference type="GO" id="GO:0051213">
    <property type="term" value="F:dioxygenase activity"/>
    <property type="evidence" value="ECO:0007669"/>
    <property type="project" value="InterPro"/>
</dbReference>
<dbReference type="InterPro" id="IPR005123">
    <property type="entry name" value="Oxoglu/Fe-dep_dioxygenase_dom"/>
</dbReference>
<dbReference type="SUPFAM" id="SSF52499">
    <property type="entry name" value="Isochorismatase-like hydrolases"/>
    <property type="match status" value="1"/>
</dbReference>
<protein>
    <submittedName>
        <fullName evidence="6">Isochorismatase</fullName>
    </submittedName>
</protein>
<comment type="similarity">
    <text evidence="1">Belongs to the isochorismatase family.</text>
</comment>
<dbReference type="Gene3D" id="1.20.1050.10">
    <property type="match status" value="1"/>
</dbReference>
<dbReference type="InterPro" id="IPR036380">
    <property type="entry name" value="Isochorismatase-like_sf"/>
</dbReference>
<feature type="domain" description="GST N-terminal" evidence="3">
    <location>
        <begin position="779"/>
        <end position="864"/>
    </location>
</feature>
<dbReference type="CDD" id="cd00570">
    <property type="entry name" value="GST_N_family"/>
    <property type="match status" value="1"/>
</dbReference>
<feature type="compositionally biased region" description="Polar residues" evidence="2">
    <location>
        <begin position="309"/>
        <end position="320"/>
    </location>
</feature>
<gene>
    <name evidence="6" type="ORF">MKZ38_006868</name>
</gene>
<feature type="region of interest" description="Disordered" evidence="2">
    <location>
        <begin position="241"/>
        <end position="479"/>
    </location>
</feature>
<name>A0AAD5RN87_9PEZI</name>
<accession>A0AAD5RN87</accession>
<dbReference type="Pfam" id="PF13532">
    <property type="entry name" value="2OG-FeII_Oxy_2"/>
    <property type="match status" value="1"/>
</dbReference>
<dbReference type="Gene3D" id="3.40.50.850">
    <property type="entry name" value="Isochorismatase-like"/>
    <property type="match status" value="1"/>
</dbReference>
<dbReference type="PROSITE" id="PS51471">
    <property type="entry name" value="FE2OG_OXY"/>
    <property type="match status" value="1"/>
</dbReference>
<evidence type="ECO:0000256" key="2">
    <source>
        <dbReference type="SAM" id="MobiDB-lite"/>
    </source>
</evidence>
<dbReference type="InterPro" id="IPR057088">
    <property type="entry name" value="GLRG_09195_Thiored"/>
</dbReference>
<dbReference type="GO" id="GO:0006307">
    <property type="term" value="P:DNA alkylation repair"/>
    <property type="evidence" value="ECO:0007669"/>
    <property type="project" value="InterPro"/>
</dbReference>
<evidence type="ECO:0000313" key="7">
    <source>
        <dbReference type="Proteomes" id="UP001201980"/>
    </source>
</evidence>
<reference evidence="6" key="1">
    <citation type="submission" date="2022-07" db="EMBL/GenBank/DDBJ databases">
        <title>Draft genome sequence of Zalerion maritima ATCC 34329, a (micro)plastics degrading marine fungus.</title>
        <authorList>
            <person name="Paco A."/>
            <person name="Goncalves M.F.M."/>
            <person name="Rocha-Santos T.A.P."/>
            <person name="Alves A."/>
        </authorList>
    </citation>
    <scope>NUCLEOTIDE SEQUENCE</scope>
    <source>
        <strain evidence="6">ATCC 34329</strain>
    </source>
</reference>
<dbReference type="CDD" id="cd00431">
    <property type="entry name" value="cysteine_hydrolases"/>
    <property type="match status" value="1"/>
</dbReference>
<dbReference type="PROSITE" id="PS50405">
    <property type="entry name" value="GST_CTER"/>
    <property type="match status" value="1"/>
</dbReference>
<dbReference type="EMBL" id="JAKWBI020000424">
    <property type="protein sequence ID" value="KAJ2895151.1"/>
    <property type="molecule type" value="Genomic_DNA"/>
</dbReference>
<sequence>MANPMLSIDSKDFPTLSTRQALLIIDCQNDFMSEQGPLRAVDPEGYIENTIKLATAFRSQGDVIWVRTEFEKRQIHQEEEIITTNTPGGRSRGRARIAPPVVMNEEAFLGVEGPKDKLCVRKGTKGIDFPDEIQKAIHSTDRVFTKSHYSAFKSGQLLGVLRMRFVTEIYLCGSLFNIGVFATAIDAARHGYAITLVDDCCGYRSPLRYSKAKKKVEELTGCDIIDTDAAITAINPDASAGRKRLQKGGECDESEQEATAESSKESKASEPSTGDPKGVKEEQHDPLSAPLSKLSLEQGDDAAGRAQPQPISGNEATQPQAPGESRDSSALETKPLPTNATPERISDKNIPTPSPDTDESGSNKPGDASSQSQVKSKGKAIGRQELNEQSVHGELDRRTPSSSDENKEDEPKIQPSPAASSKHTKKEQSQSLAGAPSAKVGITRDTSHQQPSTPRDKTAKSSSCSPAPNKKSKSSESHFTGTMAGNLCEGDTFVVNNILPADLEDGAFEKLKTEISWAKMSHQGGEVPRLVAVQGEVDEEGNQPIYRHPSDESPPLYPFTPTVGAIKEAIEKHLDHPLNHVLIQWYRDGHDYISEHSDKSLDISAGSFIANFSLGAQRTMVLRTKRPDKKYVRGEDVKESGGREKTESQPEGAKRQIVRVPLPHNSLFKMGLQTNMRWLHGIRQDKRANREKTEAELAYEGARISLTFRRIGTYMDRAGKLIWGQGATGKTRDQAHEVVNGQTPEAIQLIKAFGTENHSSEFDWEHHYGDGFDVLHMYAAARLFTSPDLTVNNRVQLLLAELGISYARGNISPPTSEKDSDLDLAAVLPTGIPIMFVDNDDTRTVVEDEVAIMLYLDQVYGDKLRGDKKRTNADLAQQMHRFRHAFHLCTWWRDVCSKDENKNTRLGKLRKALAKFNAYLDSEGDDSFLCGNNVSIPDFAFFPTLLEIVRDPRGGGVGILATFPKLRSYYDRLRRREGTVSVVGEMTSAEVKTLEKKAGKNTSKGDGTEKKEAEDGEEHEDGEEAGGSD</sequence>
<dbReference type="Pfam" id="PF13410">
    <property type="entry name" value="GST_C_2"/>
    <property type="match status" value="1"/>
</dbReference>
<evidence type="ECO:0000259" key="4">
    <source>
        <dbReference type="PROSITE" id="PS50405"/>
    </source>
</evidence>
<dbReference type="Gene3D" id="2.60.120.590">
    <property type="entry name" value="Alpha-ketoglutarate-dependent dioxygenase AlkB-like"/>
    <property type="match status" value="1"/>
</dbReference>
<feature type="domain" description="Fe2OG dioxygenase" evidence="5">
    <location>
        <begin position="577"/>
        <end position="712"/>
    </location>
</feature>
<dbReference type="InterPro" id="IPR027450">
    <property type="entry name" value="AlkB-like"/>
</dbReference>
<dbReference type="InterPro" id="IPR010987">
    <property type="entry name" value="Glutathione-S-Trfase_C-like"/>
</dbReference>
<dbReference type="SUPFAM" id="SSF47616">
    <property type="entry name" value="GST C-terminal domain-like"/>
    <property type="match status" value="1"/>
</dbReference>
<dbReference type="InterPro" id="IPR036249">
    <property type="entry name" value="Thioredoxin-like_sf"/>
</dbReference>
<feature type="compositionally biased region" description="Polar residues" evidence="2">
    <location>
        <begin position="330"/>
        <end position="341"/>
    </location>
</feature>
<feature type="compositionally biased region" description="Polar residues" evidence="2">
    <location>
        <begin position="360"/>
        <end position="375"/>
    </location>
</feature>
<evidence type="ECO:0000259" key="3">
    <source>
        <dbReference type="PROSITE" id="PS50404"/>
    </source>
</evidence>
<keyword evidence="7" id="KW-1185">Reference proteome</keyword>
<dbReference type="AlphaFoldDB" id="A0AAD5RN87"/>
<evidence type="ECO:0000259" key="5">
    <source>
        <dbReference type="PROSITE" id="PS51471"/>
    </source>
</evidence>
<dbReference type="PANTHER" id="PTHR31212">
    <property type="entry name" value="ALPHA-KETOGLUTARATE-DEPENDENT DIOXYGENASE ALKB HOMOLOG 3"/>
    <property type="match status" value="1"/>
</dbReference>
<feature type="compositionally biased region" description="Acidic residues" evidence="2">
    <location>
        <begin position="1014"/>
        <end position="1029"/>
    </location>
</feature>
<feature type="region of interest" description="Disordered" evidence="2">
    <location>
        <begin position="631"/>
        <end position="654"/>
    </location>
</feature>
<dbReference type="InterPro" id="IPR004045">
    <property type="entry name" value="Glutathione_S-Trfase_N"/>
</dbReference>
<evidence type="ECO:0000256" key="1">
    <source>
        <dbReference type="ARBA" id="ARBA00006336"/>
    </source>
</evidence>
<dbReference type="SUPFAM" id="SSF52833">
    <property type="entry name" value="Thioredoxin-like"/>
    <property type="match status" value="1"/>
</dbReference>
<dbReference type="Proteomes" id="UP001201980">
    <property type="component" value="Unassembled WGS sequence"/>
</dbReference>
<feature type="region of interest" description="Disordered" evidence="2">
    <location>
        <begin position="993"/>
        <end position="1029"/>
    </location>
</feature>
<dbReference type="Pfam" id="PF24470">
    <property type="entry name" value="Thiored_Isochorism"/>
    <property type="match status" value="1"/>
</dbReference>
<proteinExistence type="inferred from homology"/>
<dbReference type="InterPro" id="IPR032854">
    <property type="entry name" value="ALKBH3"/>
</dbReference>
<evidence type="ECO:0000313" key="6">
    <source>
        <dbReference type="EMBL" id="KAJ2895151.1"/>
    </source>
</evidence>
<dbReference type="Pfam" id="PF00857">
    <property type="entry name" value="Isochorismatase"/>
    <property type="match status" value="1"/>
</dbReference>
<dbReference type="PANTHER" id="PTHR31212:SF5">
    <property type="entry name" value="ISOCHORISMATASE FAMILY PROTEIN FAMILY (AFU_ORTHOLOGUE AFUA_3G14500)"/>
    <property type="match status" value="1"/>
</dbReference>
<organism evidence="6 7">
    <name type="scientific">Zalerion maritima</name>
    <dbReference type="NCBI Taxonomy" id="339359"/>
    <lineage>
        <taxon>Eukaryota</taxon>
        <taxon>Fungi</taxon>
        <taxon>Dikarya</taxon>
        <taxon>Ascomycota</taxon>
        <taxon>Pezizomycotina</taxon>
        <taxon>Sordariomycetes</taxon>
        <taxon>Lulworthiomycetidae</taxon>
        <taxon>Lulworthiales</taxon>
        <taxon>Lulworthiaceae</taxon>
        <taxon>Zalerion</taxon>
    </lineage>
</organism>
<feature type="domain" description="GST C-terminal" evidence="4">
    <location>
        <begin position="861"/>
        <end position="1000"/>
    </location>
</feature>
<dbReference type="SUPFAM" id="SSF51197">
    <property type="entry name" value="Clavaminate synthase-like"/>
    <property type="match status" value="1"/>
</dbReference>
<dbReference type="InterPro" id="IPR036282">
    <property type="entry name" value="Glutathione-S-Trfase_C_sf"/>
</dbReference>
<comment type="caution">
    <text evidence="6">The sequence shown here is derived from an EMBL/GenBank/DDBJ whole genome shotgun (WGS) entry which is preliminary data.</text>
</comment>